<reference evidence="1 2" key="1">
    <citation type="submission" date="2014-04" db="EMBL/GenBank/DDBJ databases">
        <authorList>
            <consortium name="DOE Joint Genome Institute"/>
            <person name="Kuo A."/>
            <person name="Kohler A."/>
            <person name="Nagy L.G."/>
            <person name="Floudas D."/>
            <person name="Copeland A."/>
            <person name="Barry K.W."/>
            <person name="Cichocki N."/>
            <person name="Veneault-Fourrey C."/>
            <person name="LaButti K."/>
            <person name="Lindquist E.A."/>
            <person name="Lipzen A."/>
            <person name="Lundell T."/>
            <person name="Morin E."/>
            <person name="Murat C."/>
            <person name="Sun H."/>
            <person name="Tunlid A."/>
            <person name="Henrissat B."/>
            <person name="Grigoriev I.V."/>
            <person name="Hibbett D.S."/>
            <person name="Martin F."/>
            <person name="Nordberg H.P."/>
            <person name="Cantor M.N."/>
            <person name="Hua S.X."/>
        </authorList>
    </citation>
    <scope>NUCLEOTIDE SEQUENCE [LARGE SCALE GENOMIC DNA]</scope>
    <source>
        <strain evidence="1 2">LaAM-08-1</strain>
    </source>
</reference>
<dbReference type="STRING" id="1095629.A0A0C9XMB4"/>
<keyword evidence="2" id="KW-1185">Reference proteome</keyword>
<evidence type="ECO:0000313" key="1">
    <source>
        <dbReference type="EMBL" id="KIJ98671.1"/>
    </source>
</evidence>
<dbReference type="HOGENOM" id="CLU_018544_14_2_1"/>
<dbReference type="Proteomes" id="UP000054477">
    <property type="component" value="Unassembled WGS sequence"/>
</dbReference>
<protein>
    <recommendedName>
        <fullName evidence="3">F-box domain-containing protein</fullName>
    </recommendedName>
</protein>
<accession>A0A0C9XMB4</accession>
<reference evidence="2" key="2">
    <citation type="submission" date="2015-01" db="EMBL/GenBank/DDBJ databases">
        <title>Evolutionary Origins and Diversification of the Mycorrhizal Mutualists.</title>
        <authorList>
            <consortium name="DOE Joint Genome Institute"/>
            <consortium name="Mycorrhizal Genomics Consortium"/>
            <person name="Kohler A."/>
            <person name="Kuo A."/>
            <person name="Nagy L.G."/>
            <person name="Floudas D."/>
            <person name="Copeland A."/>
            <person name="Barry K.W."/>
            <person name="Cichocki N."/>
            <person name="Veneault-Fourrey C."/>
            <person name="LaButti K."/>
            <person name="Lindquist E.A."/>
            <person name="Lipzen A."/>
            <person name="Lundell T."/>
            <person name="Morin E."/>
            <person name="Murat C."/>
            <person name="Riley R."/>
            <person name="Ohm R."/>
            <person name="Sun H."/>
            <person name="Tunlid A."/>
            <person name="Henrissat B."/>
            <person name="Grigoriev I.V."/>
            <person name="Hibbett D.S."/>
            <person name="Martin F."/>
        </authorList>
    </citation>
    <scope>NUCLEOTIDE SEQUENCE [LARGE SCALE GENOMIC DNA]</scope>
    <source>
        <strain evidence="2">LaAM-08-1</strain>
    </source>
</reference>
<sequence>MLASVSTQWKDVEFSLPDSKVCFDAISKAEKSLPLLTAATVHFSSNQRQFNLFSVAPQLSTLCLNKILLARVLAPWHQLKEFTAYDIPLHEVREFLQKAPNIIRCTFDDDGSRIRDEPQDTFVKPLVLEHLEYLQLWVASKGVGVTQILGSVELPSLREVYLHGHFGSSSRAILPAIMISFCSSHLLGKFTLRGAITSDDELIRVLGYIPSTKDLCLELGGYQQDEYGPILTERLLRRLCPSHADMLLPNLRSFTYYGPSTLNEHMHLFRDVLVYRFRECALQPTEVDSKRGTVAQIQSVTVLTSSRLVISPDIQEELDCLVKEGLGLSLTSTLE</sequence>
<evidence type="ECO:0000313" key="2">
    <source>
        <dbReference type="Proteomes" id="UP000054477"/>
    </source>
</evidence>
<evidence type="ECO:0008006" key="3">
    <source>
        <dbReference type="Google" id="ProtNLM"/>
    </source>
</evidence>
<dbReference type="EMBL" id="KN838664">
    <property type="protein sequence ID" value="KIJ98671.1"/>
    <property type="molecule type" value="Genomic_DNA"/>
</dbReference>
<gene>
    <name evidence="1" type="ORF">K443DRAFT_680593</name>
</gene>
<dbReference type="OrthoDB" id="2888153at2759"/>
<name>A0A0C9XMB4_9AGAR</name>
<proteinExistence type="predicted"/>
<organism evidence="1 2">
    <name type="scientific">Laccaria amethystina LaAM-08-1</name>
    <dbReference type="NCBI Taxonomy" id="1095629"/>
    <lineage>
        <taxon>Eukaryota</taxon>
        <taxon>Fungi</taxon>
        <taxon>Dikarya</taxon>
        <taxon>Basidiomycota</taxon>
        <taxon>Agaricomycotina</taxon>
        <taxon>Agaricomycetes</taxon>
        <taxon>Agaricomycetidae</taxon>
        <taxon>Agaricales</taxon>
        <taxon>Agaricineae</taxon>
        <taxon>Hydnangiaceae</taxon>
        <taxon>Laccaria</taxon>
    </lineage>
</organism>
<dbReference type="AlphaFoldDB" id="A0A0C9XMB4"/>